<dbReference type="EMBL" id="CP002558">
    <property type="protein sequence ID" value="AEB27930.1"/>
    <property type="molecule type" value="Genomic_DNA"/>
</dbReference>
<keyword evidence="1" id="KW-0378">Hydrolase</keyword>
<sequence>MKKIILIIFLLIIGVLPSFAGWKDGGYLSQDQLVNTIDLIGAPPATDSLAFANDKAISESTFSIDKDSYRYQQAIHDATSDDSIIIADFSKAFGQKISENDTPAIFKLLNKATIDVNNAKDIAKDFYKRKRPYVYFDRQPCDSSENPNSYAYPSGHSTRSWTYGLILAQLKPQNGEAILKVSKEKAESRVICGVHWLSDIKASQTVAMSEFAVLQSNQQYKQDFHNAQKELK</sequence>
<feature type="domain" description="Phosphatidic acid phosphatase type 2/haloperoxidase" evidence="2">
    <location>
        <begin position="104"/>
        <end position="215"/>
    </location>
</feature>
<comment type="catalytic activity">
    <reaction evidence="1">
        <text>a phosphate monoester + H2O = an alcohol + phosphate</text>
        <dbReference type="Rhea" id="RHEA:15017"/>
        <dbReference type="ChEBI" id="CHEBI:15377"/>
        <dbReference type="ChEBI" id="CHEBI:30879"/>
        <dbReference type="ChEBI" id="CHEBI:43474"/>
        <dbReference type="ChEBI" id="CHEBI:67140"/>
        <dbReference type="EC" id="3.1.3.2"/>
    </reaction>
</comment>
<dbReference type="PIRSF" id="PIRSF000897">
    <property type="entry name" value="Acid_Ptase_ClsA"/>
    <property type="match status" value="1"/>
</dbReference>
<evidence type="ECO:0000256" key="1">
    <source>
        <dbReference type="PIRNR" id="PIRNR000897"/>
    </source>
</evidence>
<comment type="similarity">
    <text evidence="1">Belongs to the class A bacterial acid phosphatase family.</text>
</comment>
<dbReference type="InterPro" id="IPR000326">
    <property type="entry name" value="PAP2/HPO"/>
</dbReference>
<dbReference type="GO" id="GO:0030288">
    <property type="term" value="C:outer membrane-bounded periplasmic space"/>
    <property type="evidence" value="ECO:0007669"/>
    <property type="project" value="InterPro"/>
</dbReference>
<evidence type="ECO:0000259" key="2">
    <source>
        <dbReference type="SMART" id="SM00014"/>
    </source>
</evidence>
<dbReference type="CDD" id="cd03397">
    <property type="entry name" value="PAP2_acid_phosphatase"/>
    <property type="match status" value="1"/>
</dbReference>
<dbReference type="HOGENOM" id="CLU_079861_0_0_6"/>
<dbReference type="SMART" id="SM00014">
    <property type="entry name" value="acidPPc"/>
    <property type="match status" value="1"/>
</dbReference>
<reference evidence="4" key="1">
    <citation type="journal article" date="2011" name="Appl. Environ. Microbiol.">
        <title>Common ancestry and novel genetic traits of Francisella novicida-like isolates from North America and Australia as revealed by comparative genomic analyses.</title>
        <authorList>
            <person name="Siddaramappa S."/>
            <person name="Challacombe J.F."/>
            <person name="Petersen J.M."/>
            <person name="Pillai S."/>
            <person name="Hogg G."/>
            <person name="Kuske C.R."/>
        </authorList>
    </citation>
    <scope>NUCLEOTIDE SEQUENCE [LARGE SCALE GENOMIC DNA]</scope>
    <source>
        <strain evidence="4">3523</strain>
    </source>
</reference>
<dbReference type="Gene3D" id="1.20.144.10">
    <property type="entry name" value="Phosphatidic acid phosphatase type 2/haloperoxidase"/>
    <property type="match status" value="1"/>
</dbReference>
<accession>F4BID6</accession>
<dbReference type="Pfam" id="PF01569">
    <property type="entry name" value="PAP2"/>
    <property type="match status" value="1"/>
</dbReference>
<dbReference type="PATRIC" id="fig|676032.3.peg.74"/>
<dbReference type="SUPFAM" id="SSF48317">
    <property type="entry name" value="Acid phosphatase/Vanadium-dependent haloperoxidase"/>
    <property type="match status" value="1"/>
</dbReference>
<dbReference type="KEGG" id="fcn:FN3523_0073"/>
<dbReference type="RefSeq" id="WP_014547411.1">
    <property type="nucleotide sequence ID" value="NC_017449.1"/>
</dbReference>
<dbReference type="InterPro" id="IPR001011">
    <property type="entry name" value="Acid_Pase_classA_bac"/>
</dbReference>
<dbReference type="PRINTS" id="PR00483">
    <property type="entry name" value="BACPHPHTASE"/>
</dbReference>
<proteinExistence type="inferred from homology"/>
<dbReference type="Proteomes" id="UP000008303">
    <property type="component" value="Chromosome"/>
</dbReference>
<protein>
    <recommendedName>
        <fullName evidence="1">Acid phosphatase</fullName>
        <ecNumber evidence="1">3.1.3.2</ecNumber>
    </recommendedName>
</protein>
<name>F4BID6_9GAMM</name>
<evidence type="ECO:0000313" key="4">
    <source>
        <dbReference type="Proteomes" id="UP000008303"/>
    </source>
</evidence>
<dbReference type="eggNOG" id="COG0671">
    <property type="taxonomic scope" value="Bacteria"/>
</dbReference>
<gene>
    <name evidence="3" type="ordered locus">FN3523_0073</name>
</gene>
<evidence type="ECO:0000313" key="3">
    <source>
        <dbReference type="EMBL" id="AEB27930.1"/>
    </source>
</evidence>
<organism evidence="3 4">
    <name type="scientific">Francisella hispaniensis</name>
    <dbReference type="NCBI Taxonomy" id="622488"/>
    <lineage>
        <taxon>Bacteria</taxon>
        <taxon>Pseudomonadati</taxon>
        <taxon>Pseudomonadota</taxon>
        <taxon>Gammaproteobacteria</taxon>
        <taxon>Thiotrichales</taxon>
        <taxon>Francisellaceae</taxon>
        <taxon>Francisella</taxon>
    </lineage>
</organism>
<dbReference type="InterPro" id="IPR036938">
    <property type="entry name" value="PAP2/HPO_sf"/>
</dbReference>
<dbReference type="GO" id="GO:0003993">
    <property type="term" value="F:acid phosphatase activity"/>
    <property type="evidence" value="ECO:0007669"/>
    <property type="project" value="UniProtKB-EC"/>
</dbReference>
<dbReference type="AlphaFoldDB" id="F4BID6"/>
<dbReference type="EC" id="3.1.3.2" evidence="1"/>